<dbReference type="Pfam" id="PF07687">
    <property type="entry name" value="M20_dimer"/>
    <property type="match status" value="1"/>
</dbReference>
<evidence type="ECO:0000313" key="2">
    <source>
        <dbReference type="EMBL" id="GAA0895730.1"/>
    </source>
</evidence>
<dbReference type="Gene3D" id="3.30.70.360">
    <property type="match status" value="1"/>
</dbReference>
<keyword evidence="3" id="KW-1185">Reference proteome</keyword>
<dbReference type="InterPro" id="IPR036264">
    <property type="entry name" value="Bact_exopeptidase_dim_dom"/>
</dbReference>
<feature type="domain" description="Peptidase M20 dimerisation" evidence="1">
    <location>
        <begin position="190"/>
        <end position="280"/>
    </location>
</feature>
<name>A0ABP3YL30_9PSEU</name>
<reference evidence="3" key="1">
    <citation type="journal article" date="2019" name="Int. J. Syst. Evol. Microbiol.">
        <title>The Global Catalogue of Microorganisms (GCM) 10K type strain sequencing project: providing services to taxonomists for standard genome sequencing and annotation.</title>
        <authorList>
            <consortium name="The Broad Institute Genomics Platform"/>
            <consortium name="The Broad Institute Genome Sequencing Center for Infectious Disease"/>
            <person name="Wu L."/>
            <person name="Ma J."/>
        </authorList>
    </citation>
    <scope>NUCLEOTIDE SEQUENCE [LARGE SCALE GENOMIC DNA]</scope>
    <source>
        <strain evidence="3">JCM 11117</strain>
    </source>
</reference>
<dbReference type="SUPFAM" id="SSF55031">
    <property type="entry name" value="Bacterial exopeptidase dimerisation domain"/>
    <property type="match status" value="1"/>
</dbReference>
<protein>
    <submittedName>
        <fullName evidence="2">Amidohydrolase</fullName>
    </submittedName>
</protein>
<dbReference type="InterPro" id="IPR017439">
    <property type="entry name" value="Amidohydrolase"/>
</dbReference>
<gene>
    <name evidence="2" type="ORF">GCM10009559_52500</name>
</gene>
<dbReference type="EMBL" id="BAAAHP010000163">
    <property type="protein sequence ID" value="GAA0895730.1"/>
    <property type="molecule type" value="Genomic_DNA"/>
</dbReference>
<evidence type="ECO:0000313" key="3">
    <source>
        <dbReference type="Proteomes" id="UP001499967"/>
    </source>
</evidence>
<dbReference type="InterPro" id="IPR002933">
    <property type="entry name" value="Peptidase_M20"/>
</dbReference>
<dbReference type="CDD" id="cd03886">
    <property type="entry name" value="M20_Acy1"/>
    <property type="match status" value="1"/>
</dbReference>
<dbReference type="PIRSF" id="PIRSF005962">
    <property type="entry name" value="Pept_M20D_amidohydro"/>
    <property type="match status" value="1"/>
</dbReference>
<dbReference type="SUPFAM" id="SSF53187">
    <property type="entry name" value="Zn-dependent exopeptidases"/>
    <property type="match status" value="1"/>
</dbReference>
<accession>A0ABP3YL30</accession>
<evidence type="ECO:0000259" key="1">
    <source>
        <dbReference type="Pfam" id="PF07687"/>
    </source>
</evidence>
<dbReference type="NCBIfam" id="TIGR01891">
    <property type="entry name" value="amidohydrolases"/>
    <property type="match status" value="1"/>
</dbReference>
<dbReference type="RefSeq" id="WP_343944247.1">
    <property type="nucleotide sequence ID" value="NZ_BAAAHP010000163.1"/>
</dbReference>
<dbReference type="Pfam" id="PF01546">
    <property type="entry name" value="Peptidase_M20"/>
    <property type="match status" value="1"/>
</dbReference>
<dbReference type="InterPro" id="IPR011650">
    <property type="entry name" value="Peptidase_M20_dimer"/>
</dbReference>
<dbReference type="PANTHER" id="PTHR11014">
    <property type="entry name" value="PEPTIDASE M20 FAMILY MEMBER"/>
    <property type="match status" value="1"/>
</dbReference>
<sequence length="382" mass="39601">MTADVDLPAEVARVEPLLVAVRREVHEHPELAFEEFRTAALVADRCAELGHEVRSGVGRTGVLAELDSGRPGPVLLVRADMDALPVQEADDDRVSRSAVPGVMHACGHDGHVAVALGVVEVLSRLPTAWSGRVRMCFQPAEETDAGAAAMIADGALDGVDLAVGLHLQSGIAADTVAVGAGVQWAAADELRITVHGVGGHAGAPEGTVDPVQVGAEIALAMREIRGEPPVSVVIAQFTAGTAANVVPSVARLRGTARAMGAAERDALLATVRSTCAAIAARHGAEVAVELGPHVPALVCDDGVTEQVRTRLRASFGERVVPGRPTTGTDDMARFLAEVPGCYFRVGTGTDTPHHHPRFDLDERALPVATLALTEACLSILGG</sequence>
<proteinExistence type="predicted"/>
<dbReference type="Proteomes" id="UP001499967">
    <property type="component" value="Unassembled WGS sequence"/>
</dbReference>
<organism evidence="2 3">
    <name type="scientific">Pseudonocardia zijingensis</name>
    <dbReference type="NCBI Taxonomy" id="153376"/>
    <lineage>
        <taxon>Bacteria</taxon>
        <taxon>Bacillati</taxon>
        <taxon>Actinomycetota</taxon>
        <taxon>Actinomycetes</taxon>
        <taxon>Pseudonocardiales</taxon>
        <taxon>Pseudonocardiaceae</taxon>
        <taxon>Pseudonocardia</taxon>
    </lineage>
</organism>
<dbReference type="PANTHER" id="PTHR11014:SF63">
    <property type="entry name" value="METALLOPEPTIDASE, PUTATIVE (AFU_ORTHOLOGUE AFUA_6G09600)-RELATED"/>
    <property type="match status" value="1"/>
</dbReference>
<comment type="caution">
    <text evidence="2">The sequence shown here is derived from an EMBL/GenBank/DDBJ whole genome shotgun (WGS) entry which is preliminary data.</text>
</comment>
<dbReference type="Gene3D" id="3.40.630.10">
    <property type="entry name" value="Zn peptidases"/>
    <property type="match status" value="1"/>
</dbReference>